<dbReference type="GO" id="GO:0044781">
    <property type="term" value="P:bacterial-type flagellum organization"/>
    <property type="evidence" value="ECO:0007669"/>
    <property type="project" value="UniProtKB-UniRule"/>
</dbReference>
<reference evidence="8 9" key="1">
    <citation type="submission" date="2018-03" db="EMBL/GenBank/DDBJ databases">
        <title>The draft genome of Zobellella taiwanensis JCM 13381.</title>
        <authorList>
            <person name="Liu L."/>
            <person name="Li L."/>
            <person name="Wang T."/>
            <person name="Zhang X."/>
            <person name="Liang L."/>
        </authorList>
    </citation>
    <scope>NUCLEOTIDE SEQUENCE [LARGE SCALE GENOMIC DNA]</scope>
    <source>
        <strain evidence="8 9">JCM 13381</strain>
    </source>
</reference>
<proteinExistence type="inferred from homology"/>
<feature type="transmembrane region" description="Helical" evidence="7">
    <location>
        <begin position="26"/>
        <end position="44"/>
    </location>
</feature>
<dbReference type="AlphaFoldDB" id="A0A2P7R308"/>
<keyword evidence="3 7" id="KW-1133">Transmembrane helix</keyword>
<evidence type="ECO:0000256" key="1">
    <source>
        <dbReference type="ARBA" id="ARBA00022475"/>
    </source>
</evidence>
<dbReference type="EMBL" id="PXYH01000007">
    <property type="protein sequence ID" value="PSJ44584.1"/>
    <property type="molecule type" value="Genomic_DNA"/>
</dbReference>
<dbReference type="Proteomes" id="UP000242181">
    <property type="component" value="Unassembled WGS sequence"/>
</dbReference>
<evidence type="ECO:0000313" key="9">
    <source>
        <dbReference type="Proteomes" id="UP000242181"/>
    </source>
</evidence>
<comment type="caution">
    <text evidence="8">The sequence shown here is derived from an EMBL/GenBank/DDBJ whole genome shotgun (WGS) entry which is preliminary data.</text>
</comment>
<gene>
    <name evidence="8" type="primary">fliO</name>
    <name evidence="8" type="ORF">C7I36_06705</name>
</gene>
<keyword evidence="2 7" id="KW-0812">Transmembrane</keyword>
<dbReference type="Pfam" id="PF04347">
    <property type="entry name" value="FliO"/>
    <property type="match status" value="1"/>
</dbReference>
<keyword evidence="8" id="KW-0969">Cilium</keyword>
<evidence type="ECO:0000256" key="7">
    <source>
        <dbReference type="RuleBase" id="RU362064"/>
    </source>
</evidence>
<evidence type="ECO:0000256" key="5">
    <source>
        <dbReference type="ARBA" id="ARBA00023143"/>
    </source>
</evidence>
<dbReference type="PANTHER" id="PTHR38766">
    <property type="entry name" value="FLAGELLAR PROTEIN FLIO"/>
    <property type="match status" value="1"/>
</dbReference>
<evidence type="ECO:0000256" key="3">
    <source>
        <dbReference type="ARBA" id="ARBA00022989"/>
    </source>
</evidence>
<dbReference type="GO" id="GO:0005886">
    <property type="term" value="C:plasma membrane"/>
    <property type="evidence" value="ECO:0007669"/>
    <property type="project" value="UniProtKB-SubCell"/>
</dbReference>
<keyword evidence="9" id="KW-1185">Reference proteome</keyword>
<dbReference type="NCBIfam" id="TIGR03500">
    <property type="entry name" value="FliO_TIGR"/>
    <property type="match status" value="1"/>
</dbReference>
<evidence type="ECO:0000256" key="2">
    <source>
        <dbReference type="ARBA" id="ARBA00022692"/>
    </source>
</evidence>
<comment type="subcellular location">
    <subcellularLocation>
        <location evidence="7">Cell membrane</location>
    </subcellularLocation>
    <subcellularLocation>
        <location evidence="7">Bacterial flagellum basal body</location>
    </subcellularLocation>
</comment>
<sequence length="117" mass="12685">MPLLFALLCLPWPLLAQGPEIDWGSWGLSSALVVGLVLALGWLLRKTRFGNGLGGHRQLRVVATLALGSRERLLVVQVGEEQWLLGVTAQQVSSLGKLERPLSLPSSHDATKTHDKS</sequence>
<keyword evidence="1 7" id="KW-1003">Cell membrane</keyword>
<dbReference type="PANTHER" id="PTHR38766:SF1">
    <property type="entry name" value="FLAGELLAR PROTEIN FLIO"/>
    <property type="match status" value="1"/>
</dbReference>
<dbReference type="RefSeq" id="WP_106452951.1">
    <property type="nucleotide sequence ID" value="NZ_PXYH01000007.1"/>
</dbReference>
<evidence type="ECO:0000256" key="4">
    <source>
        <dbReference type="ARBA" id="ARBA00023136"/>
    </source>
</evidence>
<keyword evidence="8" id="KW-0966">Cell projection</keyword>
<evidence type="ECO:0000313" key="8">
    <source>
        <dbReference type="EMBL" id="PSJ44584.1"/>
    </source>
</evidence>
<evidence type="ECO:0000256" key="6">
    <source>
        <dbReference type="ARBA" id="ARBA00037937"/>
    </source>
</evidence>
<keyword evidence="4 7" id="KW-0472">Membrane</keyword>
<dbReference type="OrthoDB" id="9342590at2"/>
<dbReference type="GO" id="GO:0009425">
    <property type="term" value="C:bacterial-type flagellum basal body"/>
    <property type="evidence" value="ECO:0007669"/>
    <property type="project" value="UniProtKB-SubCell"/>
</dbReference>
<organism evidence="8 9">
    <name type="scientific">Zobellella taiwanensis</name>
    <dbReference type="NCBI Taxonomy" id="347535"/>
    <lineage>
        <taxon>Bacteria</taxon>
        <taxon>Pseudomonadati</taxon>
        <taxon>Pseudomonadota</taxon>
        <taxon>Gammaproteobacteria</taxon>
        <taxon>Aeromonadales</taxon>
        <taxon>Aeromonadaceae</taxon>
        <taxon>Zobellella</taxon>
    </lineage>
</organism>
<name>A0A2P7R308_9GAMM</name>
<keyword evidence="8" id="KW-0282">Flagellum</keyword>
<comment type="similarity">
    <text evidence="6 7">Belongs to the FliO/MopB family.</text>
</comment>
<keyword evidence="5 7" id="KW-0975">Bacterial flagellum</keyword>
<dbReference type="InterPro" id="IPR022781">
    <property type="entry name" value="Flagellar_biosynth_FliO"/>
</dbReference>
<protein>
    <recommendedName>
        <fullName evidence="7">Flagellar protein</fullName>
    </recommendedName>
</protein>
<dbReference type="InterPro" id="IPR052205">
    <property type="entry name" value="FliO/MopB"/>
</dbReference>
<accession>A0A2P7R308</accession>